<reference evidence="2" key="1">
    <citation type="submission" date="2022-10" db="EMBL/GenBank/DDBJ databases">
        <title>Tapping the CABI collections for fungal endophytes: first genome assemblies for Collariella, Neodidymelliopsis, Ascochyta clinopodiicola, Didymella pomorum, Didymosphaeria variabile, Neocosmospora piperis and Neocucurbitaria cava.</title>
        <authorList>
            <person name="Hill R."/>
        </authorList>
    </citation>
    <scope>NUCLEOTIDE SEQUENCE</scope>
    <source>
        <strain evidence="2">IMI 355091</strain>
    </source>
</reference>
<dbReference type="EMBL" id="JAPEVA010000002">
    <property type="protein sequence ID" value="KAJ4412766.1"/>
    <property type="molecule type" value="Genomic_DNA"/>
</dbReference>
<proteinExistence type="predicted"/>
<comment type="caution">
    <text evidence="2">The sequence shown here is derived from an EMBL/GenBank/DDBJ whole genome shotgun (WGS) entry which is preliminary data.</text>
</comment>
<protein>
    <submittedName>
        <fullName evidence="2">Uncharacterized protein</fullName>
    </submittedName>
</protein>
<sequence length="174" mass="19432">MVGVNTILYIHSYPKLPKGFTHMGNDPSAKTVDSVEVSDQSEEEPPVYRLLDVPYTKGSRSTSQDEAKEGHQAQGHPQTEGTADPEPSNWCKGLSIESDEELAEPKFGRMARLKPKPRPKSMAAPKKVVPSKRQAVQAGLDEEDGHAQLEHLEVERHEIEKEQAEILERQADRK</sequence>
<accession>A0A9W9DBU7</accession>
<organism evidence="2 3">
    <name type="scientific">Didymella pomorum</name>
    <dbReference type="NCBI Taxonomy" id="749634"/>
    <lineage>
        <taxon>Eukaryota</taxon>
        <taxon>Fungi</taxon>
        <taxon>Dikarya</taxon>
        <taxon>Ascomycota</taxon>
        <taxon>Pezizomycotina</taxon>
        <taxon>Dothideomycetes</taxon>
        <taxon>Pleosporomycetidae</taxon>
        <taxon>Pleosporales</taxon>
        <taxon>Pleosporineae</taxon>
        <taxon>Didymellaceae</taxon>
        <taxon>Didymella</taxon>
    </lineage>
</organism>
<evidence type="ECO:0000256" key="1">
    <source>
        <dbReference type="SAM" id="MobiDB-lite"/>
    </source>
</evidence>
<keyword evidence="3" id="KW-1185">Reference proteome</keyword>
<feature type="region of interest" description="Disordered" evidence="1">
    <location>
        <begin position="23"/>
        <end position="147"/>
    </location>
</feature>
<dbReference type="Proteomes" id="UP001140510">
    <property type="component" value="Unassembled WGS sequence"/>
</dbReference>
<evidence type="ECO:0000313" key="3">
    <source>
        <dbReference type="Proteomes" id="UP001140510"/>
    </source>
</evidence>
<evidence type="ECO:0000313" key="2">
    <source>
        <dbReference type="EMBL" id="KAJ4412766.1"/>
    </source>
</evidence>
<dbReference type="OrthoDB" id="3788551at2759"/>
<name>A0A9W9DBU7_9PLEO</name>
<gene>
    <name evidence="2" type="ORF">N0V91_000528</name>
</gene>
<dbReference type="AlphaFoldDB" id="A0A9W9DBU7"/>
<feature type="compositionally biased region" description="Basic residues" evidence="1">
    <location>
        <begin position="109"/>
        <end position="119"/>
    </location>
</feature>